<gene>
    <name evidence="1" type="ORF">NKI81_20955</name>
</gene>
<evidence type="ECO:0000313" key="2">
    <source>
        <dbReference type="Proteomes" id="UP001480082"/>
    </source>
</evidence>
<dbReference type="Proteomes" id="UP001480082">
    <property type="component" value="Unassembled WGS sequence"/>
</dbReference>
<name>A0ACC6T3B9_9HYPH</name>
<proteinExistence type="predicted"/>
<organism evidence="1 2">
    <name type="scientific">Mesorhizobium australicum</name>
    <dbReference type="NCBI Taxonomy" id="536018"/>
    <lineage>
        <taxon>Bacteria</taxon>
        <taxon>Pseudomonadati</taxon>
        <taxon>Pseudomonadota</taxon>
        <taxon>Alphaproteobacteria</taxon>
        <taxon>Hyphomicrobiales</taxon>
        <taxon>Phyllobacteriaceae</taxon>
        <taxon>Mesorhizobium</taxon>
    </lineage>
</organism>
<protein>
    <submittedName>
        <fullName evidence="1">Uncharacterized protein</fullName>
    </submittedName>
</protein>
<sequence>MKSSLASTDRATILSVGHEDGRNAVAAVSSDLTASTSPVASQAARVVAAMGSYNEHVSANAARFQTEARNAANRKDAADIMASPVQGLIGAGIAEGRAAAAANANAAAVDPGNAPLRAQTRDRFVAMDAAGQAAFAQRASLEETSALMEAGRSYFAATPDPVWQMVEDRHILQRHIARTGLQADHQRKPDMGDPVAFGPDENAALAASKEALSNLRDRSATVDAVRSAVQSIIDVVAVATDLPRADAYALLTATKAAK</sequence>
<keyword evidence="2" id="KW-1185">Reference proteome</keyword>
<reference evidence="1 2" key="1">
    <citation type="journal article" date="2024" name="Proc. Natl. Acad. Sci. U.S.A.">
        <title>The evolutionary genomics of adaptation to stress in wild rhizobium bacteria.</title>
        <authorList>
            <person name="Kehlet-Delgado H."/>
            <person name="Montoya A.P."/>
            <person name="Jensen K.T."/>
            <person name="Wendlandt C.E."/>
            <person name="Dexheimer C."/>
            <person name="Roberts M."/>
            <person name="Torres Martinez L."/>
            <person name="Friesen M.L."/>
            <person name="Griffitts J.S."/>
            <person name="Porter S.S."/>
        </authorList>
    </citation>
    <scope>NUCLEOTIDE SEQUENCE [LARGE SCALE GENOMIC DNA]</scope>
    <source>
        <strain evidence="1 2">M0468</strain>
    </source>
</reference>
<comment type="caution">
    <text evidence="1">The sequence shown here is derived from an EMBL/GenBank/DDBJ whole genome shotgun (WGS) entry which is preliminary data.</text>
</comment>
<accession>A0ACC6T3B9</accession>
<evidence type="ECO:0000313" key="1">
    <source>
        <dbReference type="EMBL" id="MER9286401.1"/>
    </source>
</evidence>
<dbReference type="EMBL" id="JAMYRI010000012">
    <property type="protein sequence ID" value="MER9286401.1"/>
    <property type="molecule type" value="Genomic_DNA"/>
</dbReference>